<organism evidence="1 2">
    <name type="scientific">Pristionchus pacificus</name>
    <name type="common">Parasitic nematode worm</name>
    <dbReference type="NCBI Taxonomy" id="54126"/>
    <lineage>
        <taxon>Eukaryota</taxon>
        <taxon>Metazoa</taxon>
        <taxon>Ecdysozoa</taxon>
        <taxon>Nematoda</taxon>
        <taxon>Chromadorea</taxon>
        <taxon>Rhabditida</taxon>
        <taxon>Rhabditina</taxon>
        <taxon>Diplogasteromorpha</taxon>
        <taxon>Diplogasteroidea</taxon>
        <taxon>Neodiplogasteridae</taxon>
        <taxon>Pristionchus</taxon>
    </lineage>
</organism>
<evidence type="ECO:0000313" key="2">
    <source>
        <dbReference type="Proteomes" id="UP000005239"/>
    </source>
</evidence>
<accession>A0A8R1Z2N1</accession>
<sequence length="113" mass="12430">MAPDACAKTRPGREENTVLRLGNQASEWPGAVEVRIKMALSDSVIKDQTGRGCGSCEHYERTEQKNLTYDSLRPLPVRLTVGDSRGETMGDGEGMGERLGERLGVQLRELIVK</sequence>
<evidence type="ECO:0000313" key="1">
    <source>
        <dbReference type="EnsemblMetazoa" id="PPA44033.1"/>
    </source>
</evidence>
<protein>
    <submittedName>
        <fullName evidence="1">Uncharacterized protein</fullName>
    </submittedName>
</protein>
<accession>A0A2A6BLC4</accession>
<reference evidence="1" key="2">
    <citation type="submission" date="2022-06" db="UniProtKB">
        <authorList>
            <consortium name="EnsemblMetazoa"/>
        </authorList>
    </citation>
    <scope>IDENTIFICATION</scope>
    <source>
        <strain evidence="1">PS312</strain>
    </source>
</reference>
<proteinExistence type="predicted"/>
<name>A0A2A6BLC4_PRIPA</name>
<keyword evidence="2" id="KW-1185">Reference proteome</keyword>
<reference evidence="2" key="1">
    <citation type="journal article" date="2008" name="Nat. Genet.">
        <title>The Pristionchus pacificus genome provides a unique perspective on nematode lifestyle and parasitism.</title>
        <authorList>
            <person name="Dieterich C."/>
            <person name="Clifton S.W."/>
            <person name="Schuster L.N."/>
            <person name="Chinwalla A."/>
            <person name="Delehaunty K."/>
            <person name="Dinkelacker I."/>
            <person name="Fulton L."/>
            <person name="Fulton R."/>
            <person name="Godfrey J."/>
            <person name="Minx P."/>
            <person name="Mitreva M."/>
            <person name="Roeseler W."/>
            <person name="Tian H."/>
            <person name="Witte H."/>
            <person name="Yang S.P."/>
            <person name="Wilson R.K."/>
            <person name="Sommer R.J."/>
        </authorList>
    </citation>
    <scope>NUCLEOTIDE SEQUENCE [LARGE SCALE GENOMIC DNA]</scope>
    <source>
        <strain evidence="2">PS312</strain>
    </source>
</reference>
<dbReference type="AlphaFoldDB" id="A0A2A6BLC4"/>
<gene>
    <name evidence="1" type="primary">WBGene00282402</name>
</gene>
<dbReference type="EnsemblMetazoa" id="PPA44033.1">
    <property type="protein sequence ID" value="PPA44033.1"/>
    <property type="gene ID" value="WBGene00282402"/>
</dbReference>
<dbReference type="Proteomes" id="UP000005239">
    <property type="component" value="Unassembled WGS sequence"/>
</dbReference>